<protein>
    <recommendedName>
        <fullName evidence="4">Eukaryotic translation initiation factor 3 subunit E N-terminal domain-containing protein</fullName>
    </recommendedName>
</protein>
<dbReference type="Pfam" id="PF09440">
    <property type="entry name" value="eIF3_N"/>
    <property type="match status" value="1"/>
</dbReference>
<evidence type="ECO:0000313" key="6">
    <source>
        <dbReference type="Proteomes" id="UP000816034"/>
    </source>
</evidence>
<dbReference type="InterPro" id="IPR019010">
    <property type="entry name" value="eIF3e_N"/>
</dbReference>
<keyword evidence="3" id="KW-0648">Protein biosynthesis</keyword>
<dbReference type="GeneID" id="68103535"/>
<dbReference type="AlphaFoldDB" id="A0AA88GF51"/>
<evidence type="ECO:0000259" key="4">
    <source>
        <dbReference type="SMART" id="SM01186"/>
    </source>
</evidence>
<gene>
    <name evidence="5" type="ORF">C9374_011081</name>
</gene>
<sequence>MNQSLTLKIIPFLDVHLMFPLLEFLEQNEIYPKQQVQLAAFELSKKTKMLDFQKKKQEELGAISEAGITPIDYQKEEKEIMDQIENYKQVCEPLLTKLKDYNQNKESIKESLQVYLSGDNRIKPEMLDKLYDYAKFIYETGDYETAAALLSDVKQLYGEVNIDKAYMTAWGKLASELMCKEWESASAALNDLRELMENRFQQMLQHERSSANAAASSTAPVTTAITKSGVKSVELDLINARCWFIHWSLFVAFFDQANGYKVFLDLFFPYPAGTSHPQTDLTSNKYISALFQSNCSYILRYLAVIIILKKRNKTYLNGLVKFMEQHLIIRSDFQQQDELLSDPVIQFIYQLNVNHDFKAAYDTLMTCENILKNDYFTASHVKEFMNQGKNMIFESYAKVSHVFAYGDASKTDFPLDEEFINSAINSLKIQATVDTEHHRVTGKKHLPNIYQQILERTEESAQKTHNIALNVKNLQAQRQSKH</sequence>
<dbReference type="GO" id="GO:0005852">
    <property type="term" value="C:eukaryotic translation initiation factor 3 complex"/>
    <property type="evidence" value="ECO:0007669"/>
    <property type="project" value="InterPro"/>
</dbReference>
<dbReference type="SMART" id="SM01186">
    <property type="entry name" value="eIF3_N"/>
    <property type="match status" value="1"/>
</dbReference>
<keyword evidence="6" id="KW-1185">Reference proteome</keyword>
<dbReference type="RefSeq" id="XP_044543418.1">
    <property type="nucleotide sequence ID" value="XM_044686697.1"/>
</dbReference>
<dbReference type="Proteomes" id="UP000816034">
    <property type="component" value="Unassembled WGS sequence"/>
</dbReference>
<dbReference type="InterPro" id="IPR016650">
    <property type="entry name" value="eIF3e"/>
</dbReference>
<keyword evidence="1" id="KW-0963">Cytoplasm</keyword>
<organism evidence="5 6">
    <name type="scientific">Naegleria lovaniensis</name>
    <name type="common">Amoeba</name>
    <dbReference type="NCBI Taxonomy" id="51637"/>
    <lineage>
        <taxon>Eukaryota</taxon>
        <taxon>Discoba</taxon>
        <taxon>Heterolobosea</taxon>
        <taxon>Tetramitia</taxon>
        <taxon>Eutetramitia</taxon>
        <taxon>Vahlkampfiidae</taxon>
        <taxon>Naegleria</taxon>
    </lineage>
</organism>
<evidence type="ECO:0000256" key="1">
    <source>
        <dbReference type="ARBA" id="ARBA00022490"/>
    </source>
</evidence>
<dbReference type="EMBL" id="PYSW02000047">
    <property type="protein sequence ID" value="KAG2374244.1"/>
    <property type="molecule type" value="Genomic_DNA"/>
</dbReference>
<name>A0AA88GF51_NAELO</name>
<proteinExistence type="predicted"/>
<dbReference type="PANTHER" id="PTHR10317">
    <property type="entry name" value="EUKARYOTIC TRANSLATION INITIATION FACTOR 3 SUBUNIT E"/>
    <property type="match status" value="1"/>
</dbReference>
<comment type="caution">
    <text evidence="5">The sequence shown here is derived from an EMBL/GenBank/DDBJ whole genome shotgun (WGS) entry which is preliminary data.</text>
</comment>
<evidence type="ECO:0000256" key="3">
    <source>
        <dbReference type="ARBA" id="ARBA00022917"/>
    </source>
</evidence>
<reference evidence="5 6" key="1">
    <citation type="journal article" date="2018" name="BMC Genomics">
        <title>The genome of Naegleria lovaniensis, the basis for a comparative approach to unravel pathogenicity factors of the human pathogenic amoeba N. fowleri.</title>
        <authorList>
            <person name="Liechti N."/>
            <person name="Schurch N."/>
            <person name="Bruggmann R."/>
            <person name="Wittwer M."/>
        </authorList>
    </citation>
    <scope>NUCLEOTIDE SEQUENCE [LARGE SCALE GENOMIC DNA]</scope>
    <source>
        <strain evidence="5 6">ATCC 30569</strain>
    </source>
</reference>
<feature type="domain" description="Eukaryotic translation initiation factor 3 subunit E N-terminal" evidence="4">
    <location>
        <begin position="4"/>
        <end position="137"/>
    </location>
</feature>
<evidence type="ECO:0000313" key="5">
    <source>
        <dbReference type="EMBL" id="KAG2374244.1"/>
    </source>
</evidence>
<keyword evidence="2" id="KW-0396">Initiation factor</keyword>
<accession>A0AA88GF51</accession>
<evidence type="ECO:0000256" key="2">
    <source>
        <dbReference type="ARBA" id="ARBA00022540"/>
    </source>
</evidence>
<dbReference type="GO" id="GO:0003743">
    <property type="term" value="F:translation initiation factor activity"/>
    <property type="evidence" value="ECO:0007669"/>
    <property type="project" value="UniProtKB-KW"/>
</dbReference>